<comment type="caution">
    <text evidence="2">The sequence shown here is derived from an EMBL/GenBank/DDBJ whole genome shotgun (WGS) entry which is preliminary data.</text>
</comment>
<feature type="signal peptide" evidence="1">
    <location>
        <begin position="1"/>
        <end position="17"/>
    </location>
</feature>
<protein>
    <submittedName>
        <fullName evidence="2">Uncharacterized protein</fullName>
    </submittedName>
</protein>
<dbReference type="AlphaFoldDB" id="A0AAD6UN51"/>
<dbReference type="Proteomes" id="UP001219525">
    <property type="component" value="Unassembled WGS sequence"/>
</dbReference>
<dbReference type="EMBL" id="JARJCW010000186">
    <property type="protein sequence ID" value="KAJ7187697.1"/>
    <property type="molecule type" value="Genomic_DNA"/>
</dbReference>
<reference evidence="2" key="1">
    <citation type="submission" date="2023-03" db="EMBL/GenBank/DDBJ databases">
        <title>Massive genome expansion in bonnet fungi (Mycena s.s.) driven by repeated elements and novel gene families across ecological guilds.</title>
        <authorList>
            <consortium name="Lawrence Berkeley National Laboratory"/>
            <person name="Harder C.B."/>
            <person name="Miyauchi S."/>
            <person name="Viragh M."/>
            <person name="Kuo A."/>
            <person name="Thoen E."/>
            <person name="Andreopoulos B."/>
            <person name="Lu D."/>
            <person name="Skrede I."/>
            <person name="Drula E."/>
            <person name="Henrissat B."/>
            <person name="Morin E."/>
            <person name="Kohler A."/>
            <person name="Barry K."/>
            <person name="LaButti K."/>
            <person name="Morin E."/>
            <person name="Salamov A."/>
            <person name="Lipzen A."/>
            <person name="Mereny Z."/>
            <person name="Hegedus B."/>
            <person name="Baldrian P."/>
            <person name="Stursova M."/>
            <person name="Weitz H."/>
            <person name="Taylor A."/>
            <person name="Grigoriev I.V."/>
            <person name="Nagy L.G."/>
            <person name="Martin F."/>
            <person name="Kauserud H."/>
        </authorList>
    </citation>
    <scope>NUCLEOTIDE SEQUENCE</scope>
    <source>
        <strain evidence="2">9144</strain>
    </source>
</reference>
<organism evidence="2 3">
    <name type="scientific">Mycena pura</name>
    <dbReference type="NCBI Taxonomy" id="153505"/>
    <lineage>
        <taxon>Eukaryota</taxon>
        <taxon>Fungi</taxon>
        <taxon>Dikarya</taxon>
        <taxon>Basidiomycota</taxon>
        <taxon>Agaricomycotina</taxon>
        <taxon>Agaricomycetes</taxon>
        <taxon>Agaricomycetidae</taxon>
        <taxon>Agaricales</taxon>
        <taxon>Marasmiineae</taxon>
        <taxon>Mycenaceae</taxon>
        <taxon>Mycena</taxon>
    </lineage>
</organism>
<name>A0AAD6UN51_9AGAR</name>
<evidence type="ECO:0000313" key="2">
    <source>
        <dbReference type="EMBL" id="KAJ7187697.1"/>
    </source>
</evidence>
<feature type="non-terminal residue" evidence="2">
    <location>
        <position position="228"/>
    </location>
</feature>
<evidence type="ECO:0000313" key="3">
    <source>
        <dbReference type="Proteomes" id="UP001219525"/>
    </source>
</evidence>
<proteinExistence type="predicted"/>
<accession>A0AAD6UN51</accession>
<evidence type="ECO:0000256" key="1">
    <source>
        <dbReference type="SAM" id="SignalP"/>
    </source>
</evidence>
<sequence>FSLAFITVACIFGAVSGTPSSCSPNLAGAGVSIVTGAVEGAVSFVMAGTPLKIDGAPFPLNSPFNWQVDQTTSSANLTYILKEIGNDELALDVVHGELTLEQTDSSRPTQIWEIQCNQCLPGASSAPGGGGQLASGCSIKSATGLCATLRTGVNPEFLGLDDCNPVGAHPSQFSFWTMAAPAALRAQNLDKRCDTDDFDVCLSGCNIPICPGCDVGCTIGCCGSTGCC</sequence>
<keyword evidence="3" id="KW-1185">Reference proteome</keyword>
<keyword evidence="1" id="KW-0732">Signal</keyword>
<gene>
    <name evidence="2" type="ORF">GGX14DRAFT_485351</name>
</gene>
<feature type="chain" id="PRO_5041994620" evidence="1">
    <location>
        <begin position="18"/>
        <end position="228"/>
    </location>
</feature>